<organism evidence="1 2">
    <name type="scientific">Canavalia gladiata</name>
    <name type="common">Sword bean</name>
    <name type="synonym">Dolichos gladiatus</name>
    <dbReference type="NCBI Taxonomy" id="3824"/>
    <lineage>
        <taxon>Eukaryota</taxon>
        <taxon>Viridiplantae</taxon>
        <taxon>Streptophyta</taxon>
        <taxon>Embryophyta</taxon>
        <taxon>Tracheophyta</taxon>
        <taxon>Spermatophyta</taxon>
        <taxon>Magnoliopsida</taxon>
        <taxon>eudicotyledons</taxon>
        <taxon>Gunneridae</taxon>
        <taxon>Pentapetalae</taxon>
        <taxon>rosids</taxon>
        <taxon>fabids</taxon>
        <taxon>Fabales</taxon>
        <taxon>Fabaceae</taxon>
        <taxon>Papilionoideae</taxon>
        <taxon>50 kb inversion clade</taxon>
        <taxon>NPAAA clade</taxon>
        <taxon>indigoferoid/millettioid clade</taxon>
        <taxon>Phaseoleae</taxon>
        <taxon>Canavalia</taxon>
    </lineage>
</organism>
<protein>
    <recommendedName>
        <fullName evidence="3">Pentatricopeptide repeat-containing protein</fullName>
    </recommendedName>
</protein>
<keyword evidence="2" id="KW-1185">Reference proteome</keyword>
<proteinExistence type="predicted"/>
<dbReference type="AlphaFoldDB" id="A0AAN9M5W3"/>
<comment type="caution">
    <text evidence="1">The sequence shown here is derived from an EMBL/GenBank/DDBJ whole genome shotgun (WGS) entry which is preliminary data.</text>
</comment>
<gene>
    <name evidence="1" type="ORF">VNO77_16459</name>
</gene>
<dbReference type="Proteomes" id="UP001367508">
    <property type="component" value="Unassembled WGS sequence"/>
</dbReference>
<sequence length="143" mass="16406">MNNERMHSLGIQQDEYAYTSVISASSNAGSFNTVIQARQVFNKMPLKDLVSWNEILSQYVNARDEPADVDCDDIWFSTKWLWRRRFEAIQSDELEEFSNLMAITLHLNRLSSMVHNDSTAYVGDSSNLGCKAEKLEELCIFLS</sequence>
<dbReference type="EMBL" id="JAYMYQ010000003">
    <property type="protein sequence ID" value="KAK7345847.1"/>
    <property type="molecule type" value="Genomic_DNA"/>
</dbReference>
<evidence type="ECO:0000313" key="2">
    <source>
        <dbReference type="Proteomes" id="UP001367508"/>
    </source>
</evidence>
<evidence type="ECO:0008006" key="3">
    <source>
        <dbReference type="Google" id="ProtNLM"/>
    </source>
</evidence>
<accession>A0AAN9M5W3</accession>
<dbReference type="InterPro" id="IPR011990">
    <property type="entry name" value="TPR-like_helical_dom_sf"/>
</dbReference>
<name>A0AAN9M5W3_CANGL</name>
<evidence type="ECO:0000313" key="1">
    <source>
        <dbReference type="EMBL" id="KAK7345847.1"/>
    </source>
</evidence>
<reference evidence="1 2" key="1">
    <citation type="submission" date="2024-01" db="EMBL/GenBank/DDBJ databases">
        <title>The genomes of 5 underutilized Papilionoideae crops provide insights into root nodulation and disease resistanc.</title>
        <authorList>
            <person name="Jiang F."/>
        </authorList>
    </citation>
    <scope>NUCLEOTIDE SEQUENCE [LARGE SCALE GENOMIC DNA]</scope>
    <source>
        <strain evidence="1">LVBAO_FW01</strain>
        <tissue evidence="1">Leaves</tissue>
    </source>
</reference>
<dbReference type="Gene3D" id="1.25.40.10">
    <property type="entry name" value="Tetratricopeptide repeat domain"/>
    <property type="match status" value="1"/>
</dbReference>